<dbReference type="InParanoid" id="A0A084QGR7"/>
<dbReference type="AlphaFoldDB" id="A0A084QGR7"/>
<organism evidence="2 3">
    <name type="scientific">Stachybotrys chlorohalonatus (strain IBT 40285)</name>
    <dbReference type="NCBI Taxonomy" id="1283841"/>
    <lineage>
        <taxon>Eukaryota</taxon>
        <taxon>Fungi</taxon>
        <taxon>Dikarya</taxon>
        <taxon>Ascomycota</taxon>
        <taxon>Pezizomycotina</taxon>
        <taxon>Sordariomycetes</taxon>
        <taxon>Hypocreomycetidae</taxon>
        <taxon>Hypocreales</taxon>
        <taxon>Stachybotryaceae</taxon>
        <taxon>Stachybotrys</taxon>
    </lineage>
</organism>
<sequence length="149" mass="16304">MRFAVILSAATAFLLPMAGAALIRQEPAPAPDPIVLSYVIYSTAGCKDSLRGPWAITAKNVTVGACNSFAHGEYVKALNVTTIKDGCSTMVNPLSPAIVYAYFDHNCVDRATLITKDECHNADWTIGTYFWSWSWHCSRQEGVETLVQE</sequence>
<evidence type="ECO:0000256" key="1">
    <source>
        <dbReference type="SAM" id="SignalP"/>
    </source>
</evidence>
<dbReference type="HOGENOM" id="CLU_1750881_0_0_1"/>
<proteinExistence type="predicted"/>
<evidence type="ECO:0000313" key="3">
    <source>
        <dbReference type="Proteomes" id="UP000028524"/>
    </source>
</evidence>
<accession>A0A084QGR7</accession>
<reference evidence="2 3" key="1">
    <citation type="journal article" date="2014" name="BMC Genomics">
        <title>Comparative genome sequencing reveals chemotype-specific gene clusters in the toxigenic black mold Stachybotrys.</title>
        <authorList>
            <person name="Semeiks J."/>
            <person name="Borek D."/>
            <person name="Otwinowski Z."/>
            <person name="Grishin N.V."/>
        </authorList>
    </citation>
    <scope>NUCLEOTIDE SEQUENCE [LARGE SCALE GENOMIC DNA]</scope>
    <source>
        <strain evidence="2 3">IBT 40285</strain>
    </source>
</reference>
<keyword evidence="1" id="KW-0732">Signal</keyword>
<protein>
    <submittedName>
        <fullName evidence="2">Uncharacterized protein</fullName>
    </submittedName>
</protein>
<dbReference type="Proteomes" id="UP000028524">
    <property type="component" value="Unassembled WGS sequence"/>
</dbReference>
<evidence type="ECO:0000313" key="2">
    <source>
        <dbReference type="EMBL" id="KFA63152.1"/>
    </source>
</evidence>
<gene>
    <name evidence="2" type="ORF">S40285_10247</name>
</gene>
<name>A0A084QGR7_STAC4</name>
<feature type="chain" id="PRO_5001779365" evidence="1">
    <location>
        <begin position="21"/>
        <end position="149"/>
    </location>
</feature>
<feature type="signal peptide" evidence="1">
    <location>
        <begin position="1"/>
        <end position="20"/>
    </location>
</feature>
<keyword evidence="3" id="KW-1185">Reference proteome</keyword>
<dbReference type="EMBL" id="KL660756">
    <property type="protein sequence ID" value="KFA63152.1"/>
    <property type="molecule type" value="Genomic_DNA"/>
</dbReference>